<evidence type="ECO:0008006" key="4">
    <source>
        <dbReference type="Google" id="ProtNLM"/>
    </source>
</evidence>
<reference evidence="2 3" key="1">
    <citation type="submission" date="2024-11" db="EMBL/GenBank/DDBJ databases">
        <authorList>
            <person name="Heng Y.C."/>
            <person name="Lim A.C.H."/>
            <person name="Lee J.K.Y."/>
            <person name="Kittelmann S."/>
        </authorList>
    </citation>
    <scope>NUCLEOTIDE SEQUENCE [LARGE SCALE GENOMIC DNA]</scope>
    <source>
        <strain evidence="2 3">WILCCON 0185</strain>
    </source>
</reference>
<dbReference type="Proteomes" id="UP001623591">
    <property type="component" value="Unassembled WGS sequence"/>
</dbReference>
<evidence type="ECO:0000256" key="1">
    <source>
        <dbReference type="SAM" id="SignalP"/>
    </source>
</evidence>
<dbReference type="PROSITE" id="PS51257">
    <property type="entry name" value="PROKAR_LIPOPROTEIN"/>
    <property type="match status" value="1"/>
</dbReference>
<comment type="caution">
    <text evidence="2">The sequence shown here is derived from an EMBL/GenBank/DDBJ whole genome shotgun (WGS) entry which is preliminary data.</text>
</comment>
<evidence type="ECO:0000313" key="2">
    <source>
        <dbReference type="EMBL" id="MFL0248670.1"/>
    </source>
</evidence>
<sequence>MKKIIYASISIFLVLTFASCTTKNVAIKNVTAENVTTNKSDSTDIKFEYFYRGFATMHDNEMDTYPSTLIIQTDEDWHDFMDKYVPGIPYNVAIDFSKVDLSQYSRHRNSNFLCSFS</sequence>
<dbReference type="RefSeq" id="WP_406771098.1">
    <property type="nucleotide sequence ID" value="NZ_JBJHZZ010000026.1"/>
</dbReference>
<gene>
    <name evidence="2" type="ORF">ACJDUG_17140</name>
</gene>
<accession>A0ABW8T9T2</accession>
<dbReference type="EMBL" id="JBJHZZ010000026">
    <property type="protein sequence ID" value="MFL0248670.1"/>
    <property type="molecule type" value="Genomic_DNA"/>
</dbReference>
<organism evidence="2 3">
    <name type="scientific">Candidatus Clostridium stratigraminis</name>
    <dbReference type="NCBI Taxonomy" id="3381661"/>
    <lineage>
        <taxon>Bacteria</taxon>
        <taxon>Bacillati</taxon>
        <taxon>Bacillota</taxon>
        <taxon>Clostridia</taxon>
        <taxon>Eubacteriales</taxon>
        <taxon>Clostridiaceae</taxon>
        <taxon>Clostridium</taxon>
    </lineage>
</organism>
<keyword evidence="1" id="KW-0732">Signal</keyword>
<keyword evidence="3" id="KW-1185">Reference proteome</keyword>
<proteinExistence type="predicted"/>
<feature type="chain" id="PRO_5046402650" description="Lipoprotein" evidence="1">
    <location>
        <begin position="23"/>
        <end position="117"/>
    </location>
</feature>
<evidence type="ECO:0000313" key="3">
    <source>
        <dbReference type="Proteomes" id="UP001623591"/>
    </source>
</evidence>
<protein>
    <recommendedName>
        <fullName evidence="4">Lipoprotein</fullName>
    </recommendedName>
</protein>
<name>A0ABW8T9T2_9CLOT</name>
<feature type="signal peptide" evidence="1">
    <location>
        <begin position="1"/>
        <end position="22"/>
    </location>
</feature>